<organism evidence="1 2">
    <name type="scientific">Obba rivulosa</name>
    <dbReference type="NCBI Taxonomy" id="1052685"/>
    <lineage>
        <taxon>Eukaryota</taxon>
        <taxon>Fungi</taxon>
        <taxon>Dikarya</taxon>
        <taxon>Basidiomycota</taxon>
        <taxon>Agaricomycotina</taxon>
        <taxon>Agaricomycetes</taxon>
        <taxon>Polyporales</taxon>
        <taxon>Gelatoporiaceae</taxon>
        <taxon>Obba</taxon>
    </lineage>
</organism>
<sequence>MMLSSGTIAFDRDQDKHKKLVAISALVAQLGGSTSVALASMCNLTSGQQPRMLLAHSKASVIGSHVLPG</sequence>
<accession>A0A8E2AHS6</accession>
<gene>
    <name evidence="1" type="ORF">OBBRIDRAFT_798849</name>
</gene>
<proteinExistence type="predicted"/>
<keyword evidence="2" id="KW-1185">Reference proteome</keyword>
<reference evidence="1 2" key="1">
    <citation type="submission" date="2016-07" db="EMBL/GenBank/DDBJ databases">
        <title>Draft genome of the white-rot fungus Obba rivulosa 3A-2.</title>
        <authorList>
            <consortium name="DOE Joint Genome Institute"/>
            <person name="Miettinen O."/>
            <person name="Riley R."/>
            <person name="Acob R."/>
            <person name="Barry K."/>
            <person name="Cullen D."/>
            <person name="De Vries R."/>
            <person name="Hainaut M."/>
            <person name="Hatakka A."/>
            <person name="Henrissat B."/>
            <person name="Hilden K."/>
            <person name="Kuo R."/>
            <person name="Labutti K."/>
            <person name="Lipzen A."/>
            <person name="Makela M.R."/>
            <person name="Sandor L."/>
            <person name="Spatafora J.W."/>
            <person name="Grigoriev I.V."/>
            <person name="Hibbett D.S."/>
        </authorList>
    </citation>
    <scope>NUCLEOTIDE SEQUENCE [LARGE SCALE GENOMIC DNA]</scope>
    <source>
        <strain evidence="1 2">3A-2</strain>
    </source>
</reference>
<name>A0A8E2AHS6_9APHY</name>
<protein>
    <submittedName>
        <fullName evidence="1">Uncharacterized protein</fullName>
    </submittedName>
</protein>
<dbReference type="AlphaFoldDB" id="A0A8E2AHS6"/>
<dbReference type="Proteomes" id="UP000250043">
    <property type="component" value="Unassembled WGS sequence"/>
</dbReference>
<evidence type="ECO:0000313" key="2">
    <source>
        <dbReference type="Proteomes" id="UP000250043"/>
    </source>
</evidence>
<dbReference type="EMBL" id="KV722642">
    <property type="protein sequence ID" value="OCH84721.1"/>
    <property type="molecule type" value="Genomic_DNA"/>
</dbReference>
<evidence type="ECO:0000313" key="1">
    <source>
        <dbReference type="EMBL" id="OCH84721.1"/>
    </source>
</evidence>